<dbReference type="AlphaFoldDB" id="A0A318J3T3"/>
<sequence>MPMLPTGLQRHPQSGTYYLHRRIPTDVLVCYPGKKEITFSLRTKDYRTAVERHRAEEARLTSEWEEKRQRQAERYARTQLAAITHIDALTPEVIDAICLHAESASLAGDEARRENGHYTLDEVEEYQAGYTEANRILKGAVAIGDYELLRGPLEQFLRLYRYQLKAIEPEMRRLALAYGRMAIRTNEKLLSRYDGKEVPTPVMAQRLETPMLSEVTQSYLAYYQKLDKVAMLRKVTAVMPLLVDIIGDKPIGLLKQTDLEAYFEAVQTLPPRWKDICRQEKLRPLELAKQQRGEMSKGTFDGTYLAVMTPFIKYCRRKWQDHGWPMTLTTEGVQYLGSRRDPEGGQRAFESAELKRLFEGPEMARFARRPAMAHKYWLPHLGLFTGARVNELCQLNPQVDITQDTQTGTWYMDITDESEGDARIDKSVKTGGSKRKLPIHPKLIELGFLDYVAAAKKRGDTLLFQAFPTAAGRASPKAMKWFTEFLQEIGLRDETPNARIVGMHAFRSTFLHRAMVLGVVSAETITGHASNITSIETIQNGQVNQEASAVVKKYRGELPVDKKLEILSRITFPEVDFIRADKP</sequence>
<keyword evidence="7" id="KW-1185">Reference proteome</keyword>
<comment type="similarity">
    <text evidence="1">Belongs to the 'phage' integrase family.</text>
</comment>
<gene>
    <name evidence="6" type="ORF">DFR38_12516</name>
</gene>
<dbReference type="OrthoDB" id="9784724at2"/>
<proteinExistence type="inferred from homology"/>
<reference evidence="6 7" key="1">
    <citation type="submission" date="2018-05" db="EMBL/GenBank/DDBJ databases">
        <title>Genomic Encyclopedia of Type Strains, Phase IV (KMG-IV): sequencing the most valuable type-strain genomes for metagenomic binning, comparative biology and taxonomic classification.</title>
        <authorList>
            <person name="Goeker M."/>
        </authorList>
    </citation>
    <scope>NUCLEOTIDE SEQUENCE [LARGE SCALE GENOMIC DNA]</scope>
    <source>
        <strain evidence="6 7">DSM 25134</strain>
    </source>
</reference>
<dbReference type="PANTHER" id="PTHR30349">
    <property type="entry name" value="PHAGE INTEGRASE-RELATED"/>
    <property type="match status" value="1"/>
</dbReference>
<keyword evidence="4" id="KW-0233">DNA recombination</keyword>
<dbReference type="GO" id="GO:0015074">
    <property type="term" value="P:DNA integration"/>
    <property type="evidence" value="ECO:0007669"/>
    <property type="project" value="UniProtKB-KW"/>
</dbReference>
<dbReference type="PANTHER" id="PTHR30349:SF41">
    <property type="entry name" value="INTEGRASE_RECOMBINASE PROTEIN MJ0367-RELATED"/>
    <property type="match status" value="1"/>
</dbReference>
<keyword evidence="3" id="KW-0238">DNA-binding</keyword>
<evidence type="ECO:0000256" key="1">
    <source>
        <dbReference type="ARBA" id="ARBA00008857"/>
    </source>
</evidence>
<evidence type="ECO:0000256" key="2">
    <source>
        <dbReference type="ARBA" id="ARBA00022908"/>
    </source>
</evidence>
<dbReference type="GO" id="GO:0006310">
    <property type="term" value="P:DNA recombination"/>
    <property type="evidence" value="ECO:0007669"/>
    <property type="project" value="UniProtKB-KW"/>
</dbReference>
<dbReference type="EMBL" id="QJKC01000025">
    <property type="protein sequence ID" value="PXX41331.1"/>
    <property type="molecule type" value="Genomic_DNA"/>
</dbReference>
<dbReference type="InterPro" id="IPR046668">
    <property type="entry name" value="DUF6538"/>
</dbReference>
<dbReference type="InterPro" id="IPR011010">
    <property type="entry name" value="DNA_brk_join_enz"/>
</dbReference>
<dbReference type="SUPFAM" id="SSF56349">
    <property type="entry name" value="DNA breaking-rejoining enzymes"/>
    <property type="match status" value="1"/>
</dbReference>
<dbReference type="Gene3D" id="1.10.443.10">
    <property type="entry name" value="Intergrase catalytic core"/>
    <property type="match status" value="1"/>
</dbReference>
<organism evidence="6 7">
    <name type="scientific">Aquitalea magnusonii</name>
    <dbReference type="NCBI Taxonomy" id="332411"/>
    <lineage>
        <taxon>Bacteria</taxon>
        <taxon>Pseudomonadati</taxon>
        <taxon>Pseudomonadota</taxon>
        <taxon>Betaproteobacteria</taxon>
        <taxon>Neisseriales</taxon>
        <taxon>Chromobacteriaceae</taxon>
        <taxon>Aquitalea</taxon>
    </lineage>
</organism>
<name>A0A318J3T3_9NEIS</name>
<dbReference type="CDD" id="cd01184">
    <property type="entry name" value="INT_C_like_1"/>
    <property type="match status" value="1"/>
</dbReference>
<accession>A0A318J3T3</accession>
<dbReference type="Pfam" id="PF20172">
    <property type="entry name" value="DUF6538"/>
    <property type="match status" value="1"/>
</dbReference>
<keyword evidence="2" id="KW-0229">DNA integration</keyword>
<dbReference type="InterPro" id="IPR013762">
    <property type="entry name" value="Integrase-like_cat_sf"/>
</dbReference>
<evidence type="ECO:0000259" key="5">
    <source>
        <dbReference type="Pfam" id="PF20172"/>
    </source>
</evidence>
<evidence type="ECO:0000313" key="7">
    <source>
        <dbReference type="Proteomes" id="UP000248395"/>
    </source>
</evidence>
<evidence type="ECO:0000313" key="6">
    <source>
        <dbReference type="EMBL" id="PXX41331.1"/>
    </source>
</evidence>
<dbReference type="GO" id="GO:0003677">
    <property type="term" value="F:DNA binding"/>
    <property type="evidence" value="ECO:0007669"/>
    <property type="project" value="UniProtKB-KW"/>
</dbReference>
<comment type="caution">
    <text evidence="6">The sequence shown here is derived from an EMBL/GenBank/DDBJ whole genome shotgun (WGS) entry which is preliminary data.</text>
</comment>
<dbReference type="Proteomes" id="UP000248395">
    <property type="component" value="Unassembled WGS sequence"/>
</dbReference>
<evidence type="ECO:0000256" key="3">
    <source>
        <dbReference type="ARBA" id="ARBA00023125"/>
    </source>
</evidence>
<dbReference type="InterPro" id="IPR050090">
    <property type="entry name" value="Tyrosine_recombinase_XerCD"/>
</dbReference>
<evidence type="ECO:0000256" key="4">
    <source>
        <dbReference type="ARBA" id="ARBA00023172"/>
    </source>
</evidence>
<feature type="domain" description="DUF6538" evidence="5">
    <location>
        <begin position="9"/>
        <end position="69"/>
    </location>
</feature>
<protein>
    <recommendedName>
        <fullName evidence="5">DUF6538 domain-containing protein</fullName>
    </recommendedName>
</protein>